<gene>
    <name evidence="2" type="ORF">MERR_LOCUS7028</name>
</gene>
<protein>
    <submittedName>
        <fullName evidence="2">Uncharacterized protein</fullName>
    </submittedName>
</protein>
<comment type="caution">
    <text evidence="2">The sequence shown here is derived from an EMBL/GenBank/DDBJ whole genome shotgun (WGS) entry which is preliminary data.</text>
</comment>
<accession>A0A6D2I0X4</accession>
<sequence>MSNLEENTPDRSPRRNRKDPDDERDPATVKKALRRDEKSPSRRSTLPTRGETLSPSPRRGMPRRDHLAMTISSRRFRRS</sequence>
<proteinExistence type="predicted"/>
<dbReference type="Proteomes" id="UP000467841">
    <property type="component" value="Unassembled WGS sequence"/>
</dbReference>
<name>A0A6D2I0X4_9BRAS</name>
<dbReference type="EMBL" id="CACVBM020000488">
    <property type="protein sequence ID" value="CAA7019793.1"/>
    <property type="molecule type" value="Genomic_DNA"/>
</dbReference>
<evidence type="ECO:0000313" key="2">
    <source>
        <dbReference type="EMBL" id="CAA7019793.1"/>
    </source>
</evidence>
<reference evidence="2" key="1">
    <citation type="submission" date="2020-01" db="EMBL/GenBank/DDBJ databases">
        <authorList>
            <person name="Mishra B."/>
        </authorList>
    </citation>
    <scope>NUCLEOTIDE SEQUENCE [LARGE SCALE GENOMIC DNA]</scope>
</reference>
<feature type="compositionally biased region" description="Polar residues" evidence="1">
    <location>
        <begin position="42"/>
        <end position="55"/>
    </location>
</feature>
<feature type="region of interest" description="Disordered" evidence="1">
    <location>
        <begin position="1"/>
        <end position="79"/>
    </location>
</feature>
<evidence type="ECO:0000256" key="1">
    <source>
        <dbReference type="SAM" id="MobiDB-lite"/>
    </source>
</evidence>
<feature type="compositionally biased region" description="Basic and acidic residues" evidence="1">
    <location>
        <begin position="8"/>
        <end position="40"/>
    </location>
</feature>
<evidence type="ECO:0000313" key="3">
    <source>
        <dbReference type="Proteomes" id="UP000467841"/>
    </source>
</evidence>
<keyword evidence="3" id="KW-1185">Reference proteome</keyword>
<dbReference type="AlphaFoldDB" id="A0A6D2I0X4"/>
<organism evidence="2 3">
    <name type="scientific">Microthlaspi erraticum</name>
    <dbReference type="NCBI Taxonomy" id="1685480"/>
    <lineage>
        <taxon>Eukaryota</taxon>
        <taxon>Viridiplantae</taxon>
        <taxon>Streptophyta</taxon>
        <taxon>Embryophyta</taxon>
        <taxon>Tracheophyta</taxon>
        <taxon>Spermatophyta</taxon>
        <taxon>Magnoliopsida</taxon>
        <taxon>eudicotyledons</taxon>
        <taxon>Gunneridae</taxon>
        <taxon>Pentapetalae</taxon>
        <taxon>rosids</taxon>
        <taxon>malvids</taxon>
        <taxon>Brassicales</taxon>
        <taxon>Brassicaceae</taxon>
        <taxon>Coluteocarpeae</taxon>
        <taxon>Microthlaspi</taxon>
    </lineage>
</organism>